<comment type="catalytic activity">
    <reaction evidence="7">
        <text>DNA(n) + a 2'-deoxyribonucleoside 5'-triphosphate = DNA(n+1) + diphosphate</text>
        <dbReference type="Rhea" id="RHEA:22508"/>
        <dbReference type="Rhea" id="RHEA-COMP:17339"/>
        <dbReference type="Rhea" id="RHEA-COMP:17340"/>
        <dbReference type="ChEBI" id="CHEBI:33019"/>
        <dbReference type="ChEBI" id="CHEBI:61560"/>
        <dbReference type="ChEBI" id="CHEBI:173112"/>
        <dbReference type="EC" id="2.7.7.7"/>
    </reaction>
</comment>
<dbReference type="Pfam" id="PF21099">
    <property type="entry name" value="POLQ_helical"/>
    <property type="match status" value="1"/>
</dbReference>
<dbReference type="PROSITE" id="PS00447">
    <property type="entry name" value="DNA_POLYMERASE_A"/>
    <property type="match status" value="1"/>
</dbReference>
<dbReference type="CDD" id="cd18026">
    <property type="entry name" value="DEXHc_POLQ-like"/>
    <property type="match status" value="1"/>
</dbReference>
<keyword evidence="2" id="KW-0808">Transferase</keyword>
<dbReference type="RefSeq" id="XP_015280018.1">
    <property type="nucleotide sequence ID" value="XM_015424532.1"/>
</dbReference>
<name>A0ABM1L231_GEKJA</name>
<proteinExistence type="predicted"/>
<dbReference type="InterPro" id="IPR019760">
    <property type="entry name" value="DNA-dir_DNA_pol_A_CS"/>
</dbReference>
<dbReference type="Gene3D" id="3.30.70.370">
    <property type="match status" value="1"/>
</dbReference>
<evidence type="ECO:0000313" key="12">
    <source>
        <dbReference type="RefSeq" id="XP_015280018.1"/>
    </source>
</evidence>
<evidence type="ECO:0000259" key="9">
    <source>
        <dbReference type="PROSITE" id="PS51192"/>
    </source>
</evidence>
<dbReference type="CDD" id="cd18795">
    <property type="entry name" value="SF2_C_Ski2"/>
    <property type="match status" value="1"/>
</dbReference>
<dbReference type="Pfam" id="PF00271">
    <property type="entry name" value="Helicase_C"/>
    <property type="match status" value="1"/>
</dbReference>
<feature type="region of interest" description="Disordered" evidence="8">
    <location>
        <begin position="911"/>
        <end position="948"/>
    </location>
</feature>
<feature type="region of interest" description="Disordered" evidence="8">
    <location>
        <begin position="1355"/>
        <end position="1385"/>
    </location>
</feature>
<dbReference type="Pfam" id="PF00476">
    <property type="entry name" value="DNA_pol_A"/>
    <property type="match status" value="1"/>
</dbReference>
<keyword evidence="3" id="KW-0548">Nucleotidyltransferase</keyword>
<dbReference type="InterPro" id="IPR046931">
    <property type="entry name" value="HTH_61"/>
</dbReference>
<dbReference type="SUPFAM" id="SSF53098">
    <property type="entry name" value="Ribonuclease H-like"/>
    <property type="match status" value="1"/>
</dbReference>
<keyword evidence="4" id="KW-0547">Nucleotide-binding</keyword>
<evidence type="ECO:0000256" key="5">
    <source>
        <dbReference type="ARBA" id="ARBA00022840"/>
    </source>
</evidence>
<dbReference type="EC" id="2.7.7.7" evidence="1"/>
<dbReference type="Gene3D" id="1.10.150.20">
    <property type="entry name" value="5' to 3' exonuclease, C-terminal subdomain"/>
    <property type="match status" value="1"/>
</dbReference>
<dbReference type="Proteomes" id="UP000694871">
    <property type="component" value="Unplaced"/>
</dbReference>
<dbReference type="Gene3D" id="1.20.1060.10">
    <property type="entry name" value="Taq DNA Polymerase, Chain T, domain 4"/>
    <property type="match status" value="1"/>
</dbReference>
<evidence type="ECO:0000256" key="4">
    <source>
        <dbReference type="ARBA" id="ARBA00022741"/>
    </source>
</evidence>
<dbReference type="InterPro" id="IPR001098">
    <property type="entry name" value="DNA-dir_DNA_pol_A_palm_dom"/>
</dbReference>
<evidence type="ECO:0000259" key="10">
    <source>
        <dbReference type="PROSITE" id="PS51194"/>
    </source>
</evidence>
<dbReference type="SUPFAM" id="SSF56672">
    <property type="entry name" value="DNA/RNA polymerases"/>
    <property type="match status" value="1"/>
</dbReference>
<feature type="region of interest" description="Disordered" evidence="8">
    <location>
        <begin position="971"/>
        <end position="1067"/>
    </location>
</feature>
<dbReference type="Pfam" id="PF20470">
    <property type="entry name" value="HTH_61"/>
    <property type="match status" value="1"/>
</dbReference>
<dbReference type="InterPro" id="IPR014001">
    <property type="entry name" value="Helicase_ATP-bd"/>
</dbReference>
<dbReference type="InterPro" id="IPR036397">
    <property type="entry name" value="RNaseH_sf"/>
</dbReference>
<keyword evidence="6" id="KW-0239">DNA-directed DNA polymerase</keyword>
<feature type="compositionally biased region" description="Basic and acidic residues" evidence="8">
    <location>
        <begin position="984"/>
        <end position="993"/>
    </location>
</feature>
<organism evidence="11 12">
    <name type="scientific">Gekko japonicus</name>
    <name type="common">Schlegel's Japanese gecko</name>
    <dbReference type="NCBI Taxonomy" id="146911"/>
    <lineage>
        <taxon>Eukaryota</taxon>
        <taxon>Metazoa</taxon>
        <taxon>Chordata</taxon>
        <taxon>Craniata</taxon>
        <taxon>Vertebrata</taxon>
        <taxon>Euteleostomi</taxon>
        <taxon>Lepidosauria</taxon>
        <taxon>Squamata</taxon>
        <taxon>Bifurcata</taxon>
        <taxon>Gekkota</taxon>
        <taxon>Gekkonidae</taxon>
        <taxon>Gekkoninae</taxon>
        <taxon>Gekko</taxon>
    </lineage>
</organism>
<keyword evidence="11" id="KW-1185">Reference proteome</keyword>
<dbReference type="Gene3D" id="3.40.50.300">
    <property type="entry name" value="P-loop containing nucleotide triphosphate hydrolases"/>
    <property type="match status" value="2"/>
</dbReference>
<dbReference type="InterPro" id="IPR012337">
    <property type="entry name" value="RNaseH-like_sf"/>
</dbReference>
<dbReference type="InterPro" id="IPR001650">
    <property type="entry name" value="Helicase_C-like"/>
</dbReference>
<dbReference type="SMART" id="SM00482">
    <property type="entry name" value="POLAc"/>
    <property type="match status" value="1"/>
</dbReference>
<feature type="region of interest" description="Disordered" evidence="8">
    <location>
        <begin position="1232"/>
        <end position="1267"/>
    </location>
</feature>
<dbReference type="Gene3D" id="3.30.420.10">
    <property type="entry name" value="Ribonuclease H-like superfamily/Ribonuclease H"/>
    <property type="match status" value="1"/>
</dbReference>
<dbReference type="InterPro" id="IPR048960">
    <property type="entry name" value="POLQ-like_helical"/>
</dbReference>
<dbReference type="InterPro" id="IPR043502">
    <property type="entry name" value="DNA/RNA_pol_sf"/>
</dbReference>
<accession>A0ABM1L231</accession>
<reference evidence="12" key="1">
    <citation type="submission" date="2025-08" db="UniProtKB">
        <authorList>
            <consortium name="RefSeq"/>
        </authorList>
    </citation>
    <scope>IDENTIFICATION</scope>
</reference>
<evidence type="ECO:0000256" key="2">
    <source>
        <dbReference type="ARBA" id="ARBA00022679"/>
    </source>
</evidence>
<dbReference type="GeneID" id="107121595"/>
<feature type="domain" description="Helicase ATP-binding" evidence="9">
    <location>
        <begin position="94"/>
        <end position="276"/>
    </location>
</feature>
<dbReference type="SMART" id="SM00490">
    <property type="entry name" value="HELICc"/>
    <property type="match status" value="1"/>
</dbReference>
<feature type="region of interest" description="Disordered" evidence="8">
    <location>
        <begin position="1"/>
        <end position="50"/>
    </location>
</feature>
<dbReference type="InterPro" id="IPR027417">
    <property type="entry name" value="P-loop_NTPase"/>
</dbReference>
<dbReference type="PROSITE" id="PS51194">
    <property type="entry name" value="HELICASE_CTER"/>
    <property type="match status" value="1"/>
</dbReference>
<dbReference type="Gene3D" id="1.10.3380.20">
    <property type="match status" value="1"/>
</dbReference>
<dbReference type="SUPFAM" id="SSF158702">
    <property type="entry name" value="Sec63 N-terminal domain-like"/>
    <property type="match status" value="1"/>
</dbReference>
<dbReference type="PROSITE" id="PS51192">
    <property type="entry name" value="HELICASE_ATP_BIND_1"/>
    <property type="match status" value="1"/>
</dbReference>
<evidence type="ECO:0000256" key="7">
    <source>
        <dbReference type="ARBA" id="ARBA00049244"/>
    </source>
</evidence>
<gene>
    <name evidence="12" type="primary">POLQ</name>
</gene>
<evidence type="ECO:0000313" key="11">
    <source>
        <dbReference type="Proteomes" id="UP000694871"/>
    </source>
</evidence>
<dbReference type="PANTHER" id="PTHR10133">
    <property type="entry name" value="DNA POLYMERASE I"/>
    <property type="match status" value="1"/>
</dbReference>
<evidence type="ECO:0000256" key="8">
    <source>
        <dbReference type="SAM" id="MobiDB-lite"/>
    </source>
</evidence>
<evidence type="ECO:0000256" key="3">
    <source>
        <dbReference type="ARBA" id="ARBA00022695"/>
    </source>
</evidence>
<dbReference type="Pfam" id="PF00270">
    <property type="entry name" value="DEAD"/>
    <property type="match status" value="1"/>
</dbReference>
<dbReference type="PRINTS" id="PR00868">
    <property type="entry name" value="DNAPOLI"/>
</dbReference>
<dbReference type="InterPro" id="IPR002298">
    <property type="entry name" value="DNA_polymerase_A"/>
</dbReference>
<dbReference type="SUPFAM" id="SSF52540">
    <property type="entry name" value="P-loop containing nucleoside triphosphate hydrolases"/>
    <property type="match status" value="1"/>
</dbReference>
<feature type="compositionally biased region" description="Pro residues" evidence="8">
    <location>
        <begin position="22"/>
        <end position="37"/>
    </location>
</feature>
<feature type="domain" description="Helicase C-terminal" evidence="10">
    <location>
        <begin position="315"/>
        <end position="542"/>
    </location>
</feature>
<evidence type="ECO:0000256" key="1">
    <source>
        <dbReference type="ARBA" id="ARBA00012417"/>
    </source>
</evidence>
<keyword evidence="5" id="KW-0067">ATP-binding</keyword>
<feature type="compositionally biased region" description="Polar residues" evidence="8">
    <location>
        <begin position="1232"/>
        <end position="1250"/>
    </location>
</feature>
<feature type="compositionally biased region" description="Polar residues" evidence="8">
    <location>
        <begin position="1035"/>
        <end position="1053"/>
    </location>
</feature>
<sequence>MAAGRPGLGRAPDGVGSAASPRPSPQPRGPVLSPPPGLERSLRLSGQGSRMNIPDDQADKLLLASWGLPQAVLEKYHRLGVVRMFQWQAECLMVGQALEGKNLVYSAPTSAGKTLVAELLILKRVLETRKKALFILPFVSVAKEKKFYLQALFQEAGVQVEGYVGNISPAVGFSALDVAVCTIERANSLINRLIEENMMDLLGIVVVDELHMLGDSQRGYLLELLLTKVRFLTERMKNKQTNRLLSDGIQIVGMSATLPNLDFLASWLNADLYHTDFRPVPLVEQLKMGSKVYDSSMKAVREIQPLPYVKGDEDHVVSLCYETVQDGHSVLVFCPSKNWCEKLADIVAREFCSIQREGLQKTSSLSPVALDTQGIEQLMGQLKRSPSGLDSVLQRTIKWGVAFHHAGLTFDERDIIEVAFRQGVLRVLAATSTLSSGVNLPARRVIIRTPTFGGRPLDVLTYKQMSGRAGRKGVDTAGESILMCKPSEKTKGVALLQGCLKPVCSCLLKQEGEEVTSSMIRAILEIIVGGVASSPQDIQMYASCTLLGASLKDDQPDSERDRGEICHGAIDACVKWLLKNEFIQVLTSDTGKEIYCPTHLGSATLFSSFSPIAALEIFADLQRAMKSFVLENDLHSLYLVTPVYDDWAKIDWYQFFCLWEKLPASMKRVAELVGIEESFLARSVKGKITTRTEKQHRQMAVHRRFFTSLALLDLINEVPLKDVAKKYSCSRGQLQSLQQSAATYAGMITVFCNRLGWHNMEQLLSQFQSRLTFGVQRELCDLVRISLLNAQCARALYQAGFITVADLAKGNIADVENAFRNAAPFRSSRKAVDEDDQAAEERLSAPCIWMAGWKGLTESEAAHLVVEEAQTLLRQDLAALGVQWNPDSSLLPDASFTASIISSRLEEAEKRRANGTQAVRNRDSLDLPGKNASSQCGKSSGIKPRNKRLLDVSSASERLLEIPVGRAMAEAGNTDALPSARKRPNLDKDKENTADIAVTQKSESGEAVKSAEQRKSPPLKPRSAVKYKRRVDSFQLDTQTERILQQQTSTETAGEQGVKERASPAQKSFVCPGHVNSSKTGAVCATENLAYRIAGPSHTESSNVAENTDLICTKVVSSGTFPVKPSEKHLEIPAFLEGNSFSITDSQLYSFLQGYQTPNLVERQESPGLPVEASPSLNRDLLTRAPAFHPLPKTSLNNSDSFLFDGSFGPLNDPQDVHMDEVIVAGALPQQNGISHPLTTPSQSHGQNLGSAKGVSHTSLDDAKGPVGYSDNESLLFSDPDSFHIADGLDNAAVPPVWRDVYTKVTKLNGDTTGVDAGKGAPENRPNDGIEKNIVPVVQSRLSFDLSPGLQEVLDRWPSPSIDKPELGPGSSLRGEIPRKNQASPTIPGLCCDRQDSLSSCKDLNRKCMTRGAVVQSKACGALLDNRGGISDTDGNKGLLSRIILMEPTSHCLEQPFVKHTQPGNAKPPNDVPCLQLLQNMPEDTLQYQPASGEQGEVSLEEDNSIIDEGFSLQLSQDNVPSLSSSADSFTIIDVANARALFQTFIEEWRTKKKSAISVACERRKGCLALRSGIGTKLKAGESPAGFPQLWDDGFPIEGTEDLLVVGLAVCWGGKDAYYISLQEEAPEQAEIHASLAPPPLDGNLSIAERLRQLQCCLEESKRVFSLAMYDFVQHYKTLLKACGISLAGCFEDPKVACWLLDPGSKERSLHNMVTNFLPQELPLLDGIGAGQGRQSLGLSANANQSGRYRAAVESVLVFHVMDQLNAQLRKDNLQDIFHEVEMPNQYCLALLELNGMGFSDVECETQKHVMQAKLNEIENRIYQLAGHTFSLTSPDDVAEVLFLEQKLPPDGESKVQQGRKTLGYTRRATANGNRVRLAKQFSTTKDSLEKLKALHPLPGLILEWRKINNAITKVVFPLQREKRLNPVLGMERIYPISQTHSATGRISFREPNIQNVPKDFEIEMPTSVEESPTSPGNRSRSRFPGSGLILAADYSQLELRILAHLCGDRRLLQVLNSDADVFRSIAAEWKMIGPEAVGNELRQQAKQICYGIIYGIGAKSLGEQMGIKDAAAARYIESFKARYPGIPKFLKETVEKCSQVGFVQTIVGRRRYLPAIKDPNPYKRAQAERQAVNTAVQGSAADIVKRATVNIQGQLEALPSAVKSYGHLESSVQKKRTGKRGRAERRPILYPSHGGVFILQLHDELLYEVAEDSVIQVVQIVKHEMENAVKLSVKLSVKVKVGPSWGDLQELEL</sequence>
<dbReference type="CDD" id="cd08638">
    <property type="entry name" value="DNA_pol_A_theta"/>
    <property type="match status" value="1"/>
</dbReference>
<dbReference type="SMART" id="SM00487">
    <property type="entry name" value="DEXDc"/>
    <property type="match status" value="1"/>
</dbReference>
<evidence type="ECO:0000256" key="6">
    <source>
        <dbReference type="ARBA" id="ARBA00022932"/>
    </source>
</evidence>
<dbReference type="InterPro" id="IPR011545">
    <property type="entry name" value="DEAD/DEAH_box_helicase_dom"/>
</dbReference>
<feature type="compositionally biased region" description="Basic and acidic residues" evidence="8">
    <location>
        <begin position="1003"/>
        <end position="1015"/>
    </location>
</feature>
<protein>
    <recommendedName>
        <fullName evidence="1">DNA-directed DNA polymerase</fullName>
        <ecNumber evidence="1">2.7.7.7</ecNumber>
    </recommendedName>
</protein>
<dbReference type="PANTHER" id="PTHR10133:SF62">
    <property type="entry name" value="DNA POLYMERASE THETA"/>
    <property type="match status" value="1"/>
</dbReference>